<feature type="compositionally biased region" description="Polar residues" evidence="1">
    <location>
        <begin position="350"/>
        <end position="363"/>
    </location>
</feature>
<evidence type="ECO:0000313" key="4">
    <source>
        <dbReference type="RefSeq" id="XP_032806287.1"/>
    </source>
</evidence>
<gene>
    <name evidence="4" type="primary">LOC116940496</name>
</gene>
<dbReference type="KEGG" id="pmrn:116940496"/>
<feature type="domain" description="PH" evidence="2">
    <location>
        <begin position="188"/>
        <end position="286"/>
    </location>
</feature>
<organism evidence="3 4">
    <name type="scientific">Petromyzon marinus</name>
    <name type="common">Sea lamprey</name>
    <dbReference type="NCBI Taxonomy" id="7757"/>
    <lineage>
        <taxon>Eukaryota</taxon>
        <taxon>Metazoa</taxon>
        <taxon>Chordata</taxon>
        <taxon>Craniata</taxon>
        <taxon>Vertebrata</taxon>
        <taxon>Cyclostomata</taxon>
        <taxon>Hyperoartia</taxon>
        <taxon>Petromyzontiformes</taxon>
        <taxon>Petromyzontidae</taxon>
        <taxon>Petromyzon</taxon>
    </lineage>
</organism>
<evidence type="ECO:0000256" key="1">
    <source>
        <dbReference type="SAM" id="MobiDB-lite"/>
    </source>
</evidence>
<reference evidence="4" key="1">
    <citation type="submission" date="2025-08" db="UniProtKB">
        <authorList>
            <consortium name="RefSeq"/>
        </authorList>
    </citation>
    <scope>IDENTIFICATION</scope>
    <source>
        <tissue evidence="4">Sperm</tissue>
    </source>
</reference>
<dbReference type="InterPro" id="IPR051707">
    <property type="entry name" value="PI-Interact_SigTrans_Reg"/>
</dbReference>
<dbReference type="FunFam" id="2.30.29.30:FF:000286">
    <property type="entry name" value="PH-protein kinase domain containing protein"/>
    <property type="match status" value="1"/>
</dbReference>
<feature type="region of interest" description="Disordered" evidence="1">
    <location>
        <begin position="163"/>
        <end position="185"/>
    </location>
</feature>
<feature type="region of interest" description="Disordered" evidence="1">
    <location>
        <begin position="292"/>
        <end position="369"/>
    </location>
</feature>
<dbReference type="PANTHER" id="PTHR14336">
    <property type="entry name" value="TANDEM PH DOMAIN CONTAINING PROTEIN"/>
    <property type="match status" value="1"/>
</dbReference>
<dbReference type="RefSeq" id="XP_032806287.1">
    <property type="nucleotide sequence ID" value="XM_032950396.1"/>
</dbReference>
<evidence type="ECO:0000259" key="2">
    <source>
        <dbReference type="PROSITE" id="PS50003"/>
    </source>
</evidence>
<feature type="domain" description="PH" evidence="2">
    <location>
        <begin position="7"/>
        <end position="112"/>
    </location>
</feature>
<dbReference type="GeneID" id="116940496"/>
<protein>
    <submittedName>
        <fullName evidence="4">Pleckstrin homology domain-containing family A member 1-like</fullName>
    </submittedName>
</protein>
<dbReference type="InterPro" id="IPR011993">
    <property type="entry name" value="PH-like_dom_sf"/>
</dbReference>
<sequence length="381" mass="42614">MPYRDREGNVCGFLDLEETEGSSRFLRRFFQLDVTTNTLRWYMDNPQNLPDGTGPLGNLSLTYISMVSDACKLRPKVENCFVITAIKRKFFLQANDDRDLEEWVSELNNLCKITVPRQCSSQLDSIAGRLEEKGGFHPHHGAKKTGPYKTEVIGGVVIKSQLSQEDESQESTDRGHGRRNRNSASSLPAIKSGFCVKLGAVMKTWRRRFFVLSEHSLSYYKSEQDKEPLRLIHLKDVKNVKQCELGEQMMRDNLFQVVTSSRTFYVQADSPNDMWDWIQAIRRACGITGRLTSTESDPGVHPTSWADPAATTDEHAATRSLAPASVPMRSVSLGSEHSEAPQGGAESERQSGQAAESGSSPGSNPYRFNWDLLDSLRASVV</sequence>
<dbReference type="Pfam" id="PF00169">
    <property type="entry name" value="PH"/>
    <property type="match status" value="2"/>
</dbReference>
<dbReference type="AlphaFoldDB" id="A0AAJ7WQP8"/>
<keyword evidence="3" id="KW-1185">Reference proteome</keyword>
<dbReference type="SMART" id="SM00233">
    <property type="entry name" value="PH"/>
    <property type="match status" value="2"/>
</dbReference>
<dbReference type="Gene3D" id="2.30.29.30">
    <property type="entry name" value="Pleckstrin-homology domain (PH domain)/Phosphotyrosine-binding domain (PTB)"/>
    <property type="match status" value="2"/>
</dbReference>
<proteinExistence type="predicted"/>
<dbReference type="InterPro" id="IPR001849">
    <property type="entry name" value="PH_domain"/>
</dbReference>
<dbReference type="PROSITE" id="PS50003">
    <property type="entry name" value="PH_DOMAIN"/>
    <property type="match status" value="2"/>
</dbReference>
<dbReference type="Proteomes" id="UP001318040">
    <property type="component" value="Chromosome 9"/>
</dbReference>
<accession>A0AAJ7WQP8</accession>
<dbReference type="PANTHER" id="PTHR14336:SF8">
    <property type="entry name" value="PROTEIN OPY1"/>
    <property type="match status" value="1"/>
</dbReference>
<name>A0AAJ7WQP8_PETMA</name>
<evidence type="ECO:0000313" key="3">
    <source>
        <dbReference type="Proteomes" id="UP001318040"/>
    </source>
</evidence>
<dbReference type="SUPFAM" id="SSF50729">
    <property type="entry name" value="PH domain-like"/>
    <property type="match status" value="2"/>
</dbReference>